<reference evidence="3 4" key="1">
    <citation type="submission" date="2019-07" db="EMBL/GenBank/DDBJ databases">
        <title>Whole genome shotgun sequence of Reyranella soli NBRC 108950.</title>
        <authorList>
            <person name="Hosoyama A."/>
            <person name="Uohara A."/>
            <person name="Ohji S."/>
            <person name="Ichikawa N."/>
        </authorList>
    </citation>
    <scope>NUCLEOTIDE SEQUENCE [LARGE SCALE GENOMIC DNA]</scope>
    <source>
        <strain evidence="3 4">NBRC 108950</strain>
    </source>
</reference>
<evidence type="ECO:0000313" key="4">
    <source>
        <dbReference type="Proteomes" id="UP000321058"/>
    </source>
</evidence>
<dbReference type="AlphaFoldDB" id="A0A512N2J3"/>
<dbReference type="Pfam" id="PF13474">
    <property type="entry name" value="SnoaL_3"/>
    <property type="match status" value="1"/>
</dbReference>
<feature type="signal peptide" evidence="1">
    <location>
        <begin position="1"/>
        <end position="19"/>
    </location>
</feature>
<dbReference type="Proteomes" id="UP000321058">
    <property type="component" value="Unassembled WGS sequence"/>
</dbReference>
<keyword evidence="4" id="KW-1185">Reference proteome</keyword>
<keyword evidence="1" id="KW-0732">Signal</keyword>
<dbReference type="CDD" id="cd00531">
    <property type="entry name" value="NTF2_like"/>
    <property type="match status" value="1"/>
</dbReference>
<sequence>MRKLQLLLALMLTVSMAMAAVAGPTEEANAVVDRWATTFSTNDPDELSKIYWSDGTLLGTTSPVMSEGTEAILKYFSPLKGSGFKNVIGERRTTVLSDGAVVVAGFYEFSRLQDGKTVATPARFTMVLVKRDGTWRIAHHHSSPHVQPKN</sequence>
<feature type="domain" description="SnoaL-like" evidence="2">
    <location>
        <begin position="29"/>
        <end position="145"/>
    </location>
</feature>
<dbReference type="InterPro" id="IPR011944">
    <property type="entry name" value="Steroid_delta5-4_isomerase"/>
</dbReference>
<dbReference type="SUPFAM" id="SSF54427">
    <property type="entry name" value="NTF2-like"/>
    <property type="match status" value="1"/>
</dbReference>
<dbReference type="Gene3D" id="3.10.450.50">
    <property type="match status" value="1"/>
</dbReference>
<evidence type="ECO:0000259" key="2">
    <source>
        <dbReference type="Pfam" id="PF13474"/>
    </source>
</evidence>
<dbReference type="EMBL" id="BKAJ01000004">
    <property type="protein sequence ID" value="GEP53215.1"/>
    <property type="molecule type" value="Genomic_DNA"/>
</dbReference>
<evidence type="ECO:0000256" key="1">
    <source>
        <dbReference type="SAM" id="SignalP"/>
    </source>
</evidence>
<feature type="chain" id="PRO_5022242451" description="SnoaL-like domain-containing protein" evidence="1">
    <location>
        <begin position="20"/>
        <end position="150"/>
    </location>
</feature>
<dbReference type="RefSeq" id="WP_147145582.1">
    <property type="nucleotide sequence ID" value="NZ_BKAJ01000004.1"/>
</dbReference>
<protein>
    <recommendedName>
        <fullName evidence="2">SnoaL-like domain-containing protein</fullName>
    </recommendedName>
</protein>
<name>A0A512N2J3_9HYPH</name>
<organism evidence="3 4">
    <name type="scientific">Reyranella soli</name>
    <dbReference type="NCBI Taxonomy" id="1230389"/>
    <lineage>
        <taxon>Bacteria</taxon>
        <taxon>Pseudomonadati</taxon>
        <taxon>Pseudomonadota</taxon>
        <taxon>Alphaproteobacteria</taxon>
        <taxon>Hyphomicrobiales</taxon>
        <taxon>Reyranellaceae</taxon>
        <taxon>Reyranella</taxon>
    </lineage>
</organism>
<comment type="caution">
    <text evidence="3">The sequence shown here is derived from an EMBL/GenBank/DDBJ whole genome shotgun (WGS) entry which is preliminary data.</text>
</comment>
<accession>A0A512N2J3</accession>
<dbReference type="InterPro" id="IPR032710">
    <property type="entry name" value="NTF2-like_dom_sf"/>
</dbReference>
<gene>
    <name evidence="3" type="ORF">RSO01_03810</name>
</gene>
<evidence type="ECO:0000313" key="3">
    <source>
        <dbReference type="EMBL" id="GEP53215.1"/>
    </source>
</evidence>
<dbReference type="OrthoDB" id="9812295at2"/>
<proteinExistence type="predicted"/>
<dbReference type="InterPro" id="IPR037401">
    <property type="entry name" value="SnoaL-like"/>
</dbReference>
<dbReference type="NCBIfam" id="TIGR02246">
    <property type="entry name" value="SgcJ/EcaC family oxidoreductase"/>
    <property type="match status" value="1"/>
</dbReference>